<keyword evidence="2" id="KW-1185">Reference proteome</keyword>
<organism evidence="1 2">
    <name type="scientific">Cannabis sativa</name>
    <name type="common">Hemp</name>
    <name type="synonym">Marijuana</name>
    <dbReference type="NCBI Taxonomy" id="3483"/>
    <lineage>
        <taxon>Eukaryota</taxon>
        <taxon>Viridiplantae</taxon>
        <taxon>Streptophyta</taxon>
        <taxon>Embryophyta</taxon>
        <taxon>Tracheophyta</taxon>
        <taxon>Spermatophyta</taxon>
        <taxon>Magnoliopsida</taxon>
        <taxon>eudicotyledons</taxon>
        <taxon>Gunneridae</taxon>
        <taxon>Pentapetalae</taxon>
        <taxon>rosids</taxon>
        <taxon>fabids</taxon>
        <taxon>Rosales</taxon>
        <taxon>Cannabaceae</taxon>
        <taxon>Cannabis</taxon>
    </lineage>
</organism>
<protein>
    <submittedName>
        <fullName evidence="1">Uncharacterized protein</fullName>
    </submittedName>
</protein>
<evidence type="ECO:0000313" key="1">
    <source>
        <dbReference type="EnsemblPlants" id="cds.evm.model.05.705"/>
    </source>
</evidence>
<name>A0A803PRH8_CANSA</name>
<reference evidence="1" key="1">
    <citation type="submission" date="2018-11" db="EMBL/GenBank/DDBJ databases">
        <authorList>
            <person name="Grassa J C."/>
        </authorList>
    </citation>
    <scope>NUCLEOTIDE SEQUENCE [LARGE SCALE GENOMIC DNA]</scope>
</reference>
<dbReference type="Proteomes" id="UP000596661">
    <property type="component" value="Chromosome 5"/>
</dbReference>
<accession>A0A803PRH8</accession>
<proteinExistence type="predicted"/>
<dbReference type="EMBL" id="UZAU01000440">
    <property type="status" value="NOT_ANNOTATED_CDS"/>
    <property type="molecule type" value="Genomic_DNA"/>
</dbReference>
<reference evidence="1" key="2">
    <citation type="submission" date="2021-03" db="UniProtKB">
        <authorList>
            <consortium name="EnsemblPlants"/>
        </authorList>
    </citation>
    <scope>IDENTIFICATION</scope>
</reference>
<sequence length="108" mass="12090">MNLQLASENHDLLLQLVCLQAGGLQRSWTQMETTSFIDGSLLSFSILRSPPTFSLSFSQPTPMHLNLIGLGLFHCLYLHRLHLARSISTMKPSSAAQTKINDIVRRLL</sequence>
<dbReference type="AlphaFoldDB" id="A0A803PRH8"/>
<evidence type="ECO:0000313" key="2">
    <source>
        <dbReference type="Proteomes" id="UP000596661"/>
    </source>
</evidence>
<dbReference type="Gramene" id="evm.model.05.705">
    <property type="protein sequence ID" value="cds.evm.model.05.705"/>
    <property type="gene ID" value="evm.TU.05.705"/>
</dbReference>
<dbReference type="EnsemblPlants" id="evm.model.05.705">
    <property type="protein sequence ID" value="cds.evm.model.05.705"/>
    <property type="gene ID" value="evm.TU.05.705"/>
</dbReference>